<evidence type="ECO:0000313" key="4">
    <source>
        <dbReference type="Proteomes" id="UP000095209"/>
    </source>
</evidence>
<dbReference type="AlphaFoldDB" id="A0A1E5LBA6"/>
<dbReference type="RefSeq" id="WP_069718613.1">
    <property type="nucleotide sequence ID" value="NZ_MJEH01000062.1"/>
</dbReference>
<dbReference type="PROSITE" id="PS51257">
    <property type="entry name" value="PROKAR_LIPOPROTEIN"/>
    <property type="match status" value="1"/>
</dbReference>
<dbReference type="Proteomes" id="UP000095209">
    <property type="component" value="Unassembled WGS sequence"/>
</dbReference>
<protein>
    <recommendedName>
        <fullName evidence="5">Lipoprotein</fullName>
    </recommendedName>
</protein>
<feature type="chain" id="PRO_5009180851" description="Lipoprotein" evidence="2">
    <location>
        <begin position="24"/>
        <end position="272"/>
    </location>
</feature>
<accession>A0A1E5LBA6</accession>
<keyword evidence="1" id="KW-0175">Coiled coil</keyword>
<comment type="caution">
    <text evidence="3">The sequence shown here is derived from an EMBL/GenBank/DDBJ whole genome shotgun (WGS) entry which is preliminary data.</text>
</comment>
<evidence type="ECO:0000313" key="3">
    <source>
        <dbReference type="EMBL" id="OEH91353.1"/>
    </source>
</evidence>
<evidence type="ECO:0008006" key="5">
    <source>
        <dbReference type="Google" id="ProtNLM"/>
    </source>
</evidence>
<evidence type="ECO:0000256" key="1">
    <source>
        <dbReference type="SAM" id="Coils"/>
    </source>
</evidence>
<feature type="signal peptide" evidence="2">
    <location>
        <begin position="1"/>
        <end position="23"/>
    </location>
</feature>
<keyword evidence="4" id="KW-1185">Reference proteome</keyword>
<dbReference type="OrthoDB" id="2986891at2"/>
<sequence>MNHTKKILLALSLSAVVIGGGCAANDSEVSVSTKNTSEVSSEASKLKEQIVRAKTISDFENVQFEGITFGKASFGTEIKDRSDGKIELVDDILNESVVVDKDLFEKYKGQPLYPLFENDDLTGSEEEREEFRKTEALTVRMDPWVSMYNFAERIDTEGKTFAQVYEETNMDKYRGYIVEGSLENSRKYLSEEYGIVELEEKTKEQLKEAEEIVREVDLPGIETEGKTIEEIKEELLKANATYRLKEESKDMPYDPNWLIEEDKWWKGVIGSS</sequence>
<organism evidence="3 4">
    <name type="scientific">Bacillus solimangrovi</name>
    <dbReference type="NCBI Taxonomy" id="1305675"/>
    <lineage>
        <taxon>Bacteria</taxon>
        <taxon>Bacillati</taxon>
        <taxon>Bacillota</taxon>
        <taxon>Bacilli</taxon>
        <taxon>Bacillales</taxon>
        <taxon>Bacillaceae</taxon>
        <taxon>Bacillus</taxon>
    </lineage>
</organism>
<name>A0A1E5LBA6_9BACI</name>
<reference evidence="3 4" key="1">
    <citation type="submission" date="2016-08" db="EMBL/GenBank/DDBJ databases">
        <title>Genome of Bacillus solimangrovi GH2-4.</title>
        <authorList>
            <person name="Lim S."/>
            <person name="Kim B.-C."/>
        </authorList>
    </citation>
    <scope>NUCLEOTIDE SEQUENCE [LARGE SCALE GENOMIC DNA]</scope>
    <source>
        <strain evidence="3 4">GH2-4</strain>
    </source>
</reference>
<evidence type="ECO:0000256" key="2">
    <source>
        <dbReference type="SAM" id="SignalP"/>
    </source>
</evidence>
<dbReference type="EMBL" id="MJEH01000062">
    <property type="protein sequence ID" value="OEH91353.1"/>
    <property type="molecule type" value="Genomic_DNA"/>
</dbReference>
<proteinExistence type="predicted"/>
<gene>
    <name evidence="3" type="ORF">BFG57_05665</name>
</gene>
<keyword evidence="2" id="KW-0732">Signal</keyword>
<feature type="coiled-coil region" evidence="1">
    <location>
        <begin position="195"/>
        <end position="248"/>
    </location>
</feature>